<evidence type="ECO:0000313" key="1">
    <source>
        <dbReference type="EMBL" id="QPH10962.1"/>
    </source>
</evidence>
<name>A0A7U3Q041_EPIFF</name>
<organism evidence="1 2">
    <name type="scientific">Epichloe festucae (strain Fl1)</name>
    <dbReference type="NCBI Taxonomy" id="877507"/>
    <lineage>
        <taxon>Eukaryota</taxon>
        <taxon>Fungi</taxon>
        <taxon>Dikarya</taxon>
        <taxon>Ascomycota</taxon>
        <taxon>Pezizomycotina</taxon>
        <taxon>Sordariomycetes</taxon>
        <taxon>Hypocreomycetidae</taxon>
        <taxon>Hypocreales</taxon>
        <taxon>Clavicipitaceae</taxon>
        <taxon>Epichloe</taxon>
    </lineage>
</organism>
<dbReference type="EMBL" id="CP031389">
    <property type="protein sequence ID" value="QPH10962.1"/>
    <property type="molecule type" value="Genomic_DNA"/>
</dbReference>
<protein>
    <submittedName>
        <fullName evidence="1">Uncharacterized protein</fullName>
    </submittedName>
</protein>
<sequence length="133" mass="14505">MTTVWSVTLRSVDIDTFQASPGQDAASCLMFIITLAEVRRDGMGYTDYTESVLPQACPSQIRRHGVLTSVPTANTMSNPDDPDWVWSPNAKSSWSLDVVNLLVVIGESSIAEHAQVITASLPDMLPRILPAPY</sequence>
<evidence type="ECO:0000313" key="2">
    <source>
        <dbReference type="Proteomes" id="UP000594364"/>
    </source>
</evidence>
<dbReference type="Proteomes" id="UP000594364">
    <property type="component" value="Chromosome 5"/>
</dbReference>
<dbReference type="OrthoDB" id="5412502at2759"/>
<gene>
    <name evidence="1" type="ORF">C2857_002494</name>
</gene>
<keyword evidence="2" id="KW-1185">Reference proteome</keyword>
<accession>A0A7U3Q041</accession>
<dbReference type="AlphaFoldDB" id="A0A7U3Q041"/>
<reference evidence="1 2" key="1">
    <citation type="journal article" date="2018" name="PLoS Genet.">
        <title>Repeat elements organise 3D genome structure and mediate transcription in the filamentous fungus Epichloe festucae.</title>
        <authorList>
            <person name="Winter D.J."/>
            <person name="Ganley A.R.D."/>
            <person name="Young C.A."/>
            <person name="Liachko I."/>
            <person name="Schardl C.L."/>
            <person name="Dupont P.Y."/>
            <person name="Berry D."/>
            <person name="Ram A."/>
            <person name="Scott B."/>
            <person name="Cox M.P."/>
        </authorList>
    </citation>
    <scope>NUCLEOTIDE SEQUENCE [LARGE SCALE GENOMIC DNA]</scope>
    <source>
        <strain evidence="1 2">Fl1</strain>
    </source>
</reference>
<proteinExistence type="predicted"/>